<evidence type="ECO:0000256" key="3">
    <source>
        <dbReference type="ARBA" id="ARBA00012535"/>
    </source>
</evidence>
<sequence length="413" mass="44785">MQTSCDLVIIGAGAAGLAAADAAARAGLNVELLEAMDRIGGRAFTDTSSLPAPFDHGCQWLHSAGINPFREEADRRGFRYWKQPFQIRIHDGKWWLNDAAVEEYWAFVHDTYDRIDAAAAAGDDRAAATFIDRDNPWAGLFARNYSGYVAAAPEFSSTYDTGRYRNTNEDWPVEDGYGALVAATYAHVPVHLNCPVKSVDWGGSEIMVGTPQGMIFCRAVLVTTSIPTLKQERFNFFPRLPDWKLDAIDRIEMGHAEKVGFWLKRDPCPGIDMHFAMLNDPALPDGAFQVKPYGRPMITLFAAAHFARDLFAQGEAAAVAEATALLGRVFGADIVRDVVAAKATQWVANPWVGGAYSVLKPGGGEARAELARPIDDRLFFAGEATSADAFSTAHGARQSGIDAVAAIRKALAG</sequence>
<evidence type="ECO:0000256" key="1">
    <source>
        <dbReference type="ARBA" id="ARBA00004814"/>
    </source>
</evidence>
<feature type="domain" description="Amine oxidase" evidence="7">
    <location>
        <begin position="137"/>
        <end position="407"/>
    </location>
</feature>
<protein>
    <recommendedName>
        <fullName evidence="4">Tryptophan 2-monooxygenase</fullName>
        <ecNumber evidence="3">1.13.12.3</ecNumber>
    </recommendedName>
</protein>
<dbReference type="InterPro" id="IPR036188">
    <property type="entry name" value="FAD/NAD-bd_sf"/>
</dbReference>
<reference evidence="8 9" key="1">
    <citation type="submission" date="2019-03" db="EMBL/GenBank/DDBJ databases">
        <title>Genomic Encyclopedia of Type Strains, Phase III (KMG-III): the genomes of soil and plant-associated and newly described type strains.</title>
        <authorList>
            <person name="Whitman W."/>
        </authorList>
    </citation>
    <scope>NUCLEOTIDE SEQUENCE [LARGE SCALE GENOMIC DNA]</scope>
    <source>
        <strain evidence="8 9">CGMCC 1.7660</strain>
    </source>
</reference>
<dbReference type="GO" id="GO:0050361">
    <property type="term" value="F:tryptophan 2-monooxygenase activity"/>
    <property type="evidence" value="ECO:0007669"/>
    <property type="project" value="UniProtKB-EC"/>
</dbReference>
<evidence type="ECO:0000256" key="5">
    <source>
        <dbReference type="ARBA" id="ARBA00023070"/>
    </source>
</evidence>
<name>A0A4R6WXN8_9PROT</name>
<evidence type="ECO:0000256" key="2">
    <source>
        <dbReference type="ARBA" id="ARBA00005833"/>
    </source>
</evidence>
<dbReference type="AlphaFoldDB" id="A0A4R6WXN8"/>
<dbReference type="InterPro" id="IPR050281">
    <property type="entry name" value="Flavin_monoamine_oxidase"/>
</dbReference>
<dbReference type="GO" id="GO:0009851">
    <property type="term" value="P:auxin biosynthetic process"/>
    <property type="evidence" value="ECO:0007669"/>
    <property type="project" value="UniProtKB-KW"/>
</dbReference>
<comment type="caution">
    <text evidence="8">The sequence shown here is derived from an EMBL/GenBank/DDBJ whole genome shotgun (WGS) entry which is preliminary data.</text>
</comment>
<dbReference type="Gene3D" id="3.90.660.10">
    <property type="match status" value="1"/>
</dbReference>
<organism evidence="8 9">
    <name type="scientific">Dongia mobilis</name>
    <dbReference type="NCBI Taxonomy" id="578943"/>
    <lineage>
        <taxon>Bacteria</taxon>
        <taxon>Pseudomonadati</taxon>
        <taxon>Pseudomonadota</taxon>
        <taxon>Alphaproteobacteria</taxon>
        <taxon>Rhodospirillales</taxon>
        <taxon>Dongiaceae</taxon>
        <taxon>Dongia</taxon>
    </lineage>
</organism>
<comment type="catalytic activity">
    <reaction evidence="6">
        <text>L-tryptophan + O2 = indole-3-acetamide + CO2 + H2O</text>
        <dbReference type="Rhea" id="RHEA:16165"/>
        <dbReference type="ChEBI" id="CHEBI:15377"/>
        <dbReference type="ChEBI" id="CHEBI:15379"/>
        <dbReference type="ChEBI" id="CHEBI:16031"/>
        <dbReference type="ChEBI" id="CHEBI:16526"/>
        <dbReference type="ChEBI" id="CHEBI:57912"/>
        <dbReference type="EC" id="1.13.12.3"/>
    </reaction>
</comment>
<keyword evidence="9" id="KW-1185">Reference proteome</keyword>
<gene>
    <name evidence="8" type="ORF">A8950_0140</name>
</gene>
<proteinExistence type="inferred from homology"/>
<comment type="pathway">
    <text evidence="1">Plant hormone metabolism; auxin biosynthesis.</text>
</comment>
<comment type="similarity">
    <text evidence="2">Belongs to the tryptophan 2-monooxygenase family.</text>
</comment>
<dbReference type="InterPro" id="IPR002937">
    <property type="entry name" value="Amino_oxidase"/>
</dbReference>
<dbReference type="SUPFAM" id="SSF51905">
    <property type="entry name" value="FAD/NAD(P)-binding domain"/>
    <property type="match status" value="1"/>
</dbReference>
<keyword evidence="5" id="KW-0073">Auxin biosynthesis</keyword>
<dbReference type="Pfam" id="PF01593">
    <property type="entry name" value="Amino_oxidase"/>
    <property type="match status" value="1"/>
</dbReference>
<dbReference type="SUPFAM" id="SSF54373">
    <property type="entry name" value="FAD-linked reductases, C-terminal domain"/>
    <property type="match status" value="1"/>
</dbReference>
<evidence type="ECO:0000259" key="7">
    <source>
        <dbReference type="Pfam" id="PF01593"/>
    </source>
</evidence>
<evidence type="ECO:0000256" key="4">
    <source>
        <dbReference type="ARBA" id="ARBA00017871"/>
    </source>
</evidence>
<dbReference type="PANTHER" id="PTHR10742">
    <property type="entry name" value="FLAVIN MONOAMINE OXIDASE"/>
    <property type="match status" value="1"/>
</dbReference>
<evidence type="ECO:0000313" key="9">
    <source>
        <dbReference type="Proteomes" id="UP000295783"/>
    </source>
</evidence>
<dbReference type="EC" id="1.13.12.3" evidence="3"/>
<dbReference type="EMBL" id="SNYW01000001">
    <property type="protein sequence ID" value="TDQ86448.1"/>
    <property type="molecule type" value="Genomic_DNA"/>
</dbReference>
<dbReference type="OrthoDB" id="9790035at2"/>
<dbReference type="Proteomes" id="UP000295783">
    <property type="component" value="Unassembled WGS sequence"/>
</dbReference>
<dbReference type="Pfam" id="PF13450">
    <property type="entry name" value="NAD_binding_8"/>
    <property type="match status" value="1"/>
</dbReference>
<dbReference type="PANTHER" id="PTHR10742:SF410">
    <property type="entry name" value="LYSINE-SPECIFIC HISTONE DEMETHYLASE 2"/>
    <property type="match status" value="1"/>
</dbReference>
<dbReference type="Gene3D" id="3.50.50.60">
    <property type="entry name" value="FAD/NAD(P)-binding domain"/>
    <property type="match status" value="1"/>
</dbReference>
<dbReference type="RefSeq" id="WP_133611559.1">
    <property type="nucleotide sequence ID" value="NZ_SNYW01000001.1"/>
</dbReference>
<accession>A0A4R6WXN8</accession>
<evidence type="ECO:0000313" key="8">
    <source>
        <dbReference type="EMBL" id="TDQ86448.1"/>
    </source>
</evidence>
<evidence type="ECO:0000256" key="6">
    <source>
        <dbReference type="ARBA" id="ARBA00047321"/>
    </source>
</evidence>